<evidence type="ECO:0000313" key="1">
    <source>
        <dbReference type="EMBL" id="MZJ39969.1"/>
    </source>
</evidence>
<dbReference type="Proteomes" id="UP000469380">
    <property type="component" value="Unassembled WGS sequence"/>
</dbReference>
<sequence length="169" mass="19742">MAYSDYGAFVYLNGERRTDKEDVGVYDTDEGSLPTGLRVYANIMKHHDGFEWFEFSHHGVMGDGNVRVGCYKQGWPEVYEWEDGEDKPTIYTFDDLSRRFGWDGYEEYGDTRYAADEYDEEFDFLGWHFHFWGDDTGGTPRYGATMSRDGETWECDYDCMFGAGFDDIH</sequence>
<gene>
    <name evidence="1" type="ORF">GT464_08460</name>
</gene>
<organism evidence="1 2">
    <name type="scientific">Collinsella aerofaciens</name>
    <dbReference type="NCBI Taxonomy" id="74426"/>
    <lineage>
        <taxon>Bacteria</taxon>
        <taxon>Bacillati</taxon>
        <taxon>Actinomycetota</taxon>
        <taxon>Coriobacteriia</taxon>
        <taxon>Coriobacteriales</taxon>
        <taxon>Coriobacteriaceae</taxon>
        <taxon>Collinsella</taxon>
    </lineage>
</organism>
<evidence type="ECO:0000313" key="2">
    <source>
        <dbReference type="Proteomes" id="UP000469380"/>
    </source>
</evidence>
<comment type="caution">
    <text evidence="1">The sequence shown here is derived from an EMBL/GenBank/DDBJ whole genome shotgun (WGS) entry which is preliminary data.</text>
</comment>
<proteinExistence type="predicted"/>
<name>A0A6N9JKM6_9ACTN</name>
<reference evidence="1 2" key="1">
    <citation type="journal article" date="2019" name="Nat. Med.">
        <title>A library of human gut bacterial isolates paired with longitudinal multiomics data enables mechanistic microbiome research.</title>
        <authorList>
            <person name="Poyet M."/>
            <person name="Groussin M."/>
            <person name="Gibbons S.M."/>
            <person name="Avila-Pacheco J."/>
            <person name="Jiang X."/>
            <person name="Kearney S.M."/>
            <person name="Perrotta A.R."/>
            <person name="Berdy B."/>
            <person name="Zhao S."/>
            <person name="Lieberman T.D."/>
            <person name="Swanson P.K."/>
            <person name="Smith M."/>
            <person name="Roesemann S."/>
            <person name="Alexander J.E."/>
            <person name="Rich S.A."/>
            <person name="Livny J."/>
            <person name="Vlamakis H."/>
            <person name="Clish C."/>
            <person name="Bullock K."/>
            <person name="Deik A."/>
            <person name="Scott J."/>
            <person name="Pierce K.A."/>
            <person name="Xavier R.J."/>
            <person name="Alm E.J."/>
        </authorList>
    </citation>
    <scope>NUCLEOTIDE SEQUENCE [LARGE SCALE GENOMIC DNA]</scope>
    <source>
        <strain evidence="1 2">BIOML-A20</strain>
    </source>
</reference>
<accession>A0A6N9JKM6</accession>
<dbReference type="AlphaFoldDB" id="A0A6N9JKM6"/>
<protein>
    <submittedName>
        <fullName evidence="1">Uncharacterized protein</fullName>
    </submittedName>
</protein>
<dbReference type="EMBL" id="WWSR01000015">
    <property type="protein sequence ID" value="MZJ39969.1"/>
    <property type="molecule type" value="Genomic_DNA"/>
</dbReference>
<dbReference type="RefSeq" id="WP_161160818.1">
    <property type="nucleotide sequence ID" value="NZ_WWSR01000015.1"/>
</dbReference>